<protein>
    <submittedName>
        <fullName evidence="1">Uncharacterized protein</fullName>
    </submittedName>
</protein>
<proteinExistence type="predicted"/>
<dbReference type="EMBL" id="CP040442">
    <property type="protein sequence ID" value="QOW10581.1"/>
    <property type="molecule type" value="Genomic_DNA"/>
</dbReference>
<dbReference type="KEGG" id="kfa:Q73A0000_09445"/>
<dbReference type="AlphaFoldDB" id="A0A7M2Y8W1"/>
<dbReference type="Gene3D" id="2.60.40.3440">
    <property type="match status" value="1"/>
</dbReference>
<evidence type="ECO:0000313" key="2">
    <source>
        <dbReference type="Proteomes" id="UP000594195"/>
    </source>
</evidence>
<evidence type="ECO:0000313" key="1">
    <source>
        <dbReference type="EMBL" id="QOW10581.1"/>
    </source>
</evidence>
<dbReference type="Pfam" id="PF17963">
    <property type="entry name" value="Big_9"/>
    <property type="match status" value="1"/>
</dbReference>
<dbReference type="Proteomes" id="UP000594195">
    <property type="component" value="Chromosome"/>
</dbReference>
<keyword evidence="2" id="KW-1185">Reference proteome</keyword>
<reference evidence="1 2" key="1">
    <citation type="submission" date="2019-05" db="EMBL/GenBank/DDBJ databases">
        <title>Chryseobacterium sp. isolated from King George Island, maritime Antarctica.</title>
        <authorList>
            <person name="Peng X."/>
        </authorList>
    </citation>
    <scope>NUCLEOTIDE SEQUENCE [LARGE SCALE GENOMIC DNA]</scope>
    <source>
        <strain evidence="1 2">7-3A</strain>
    </source>
</reference>
<gene>
    <name evidence="1" type="ORF">Q73A0000_09445</name>
</gene>
<sequence length="1022" mass="110555">MKKILLVFLLMPLYFWSQTNTLVKWYGAILADKQTVTSTVIEDKITAEAKVSKISIAQSGNSNDPFYNLTGWPTPPTDGHTPAALDLTKYMQFTVTPQVGYKISNIKFNFKARAASSDGNQYMEVRSSTDGVSFTNVLQPSTHLPASSVYGTYSLSAPAVSSGQTLYIRIYVYNTYQAFQIKHDATGVDCATITGDVSLMTPKVPVANNDLAGMLQNDPNPDTIDILANDEYRYFGPLTSINVVQQPQHGTVTVNGVQNVKYAPTAGYTGYDSFTYTLTNATGPSAPAKVELQVIPYTGTHTALVNWNKSDFTATSSSTGTSGGKLTVVGGNLKLTTSGTNFHVAGRFPSVQDFDSSFDPSEYLTMSINDVNGNKIDYLQSFKMKYKSTGNGNITVRYSKSQDFSGVVNTLFDNQSITSDFLETTKDFPEGTVLYPGESLYLRIYIFDTYQNTFDIDFAAGGPTISGVSAVIAPAVCQTSAIASFDPVVCYNTAIPTVTIATINAIGIGSPVGLPAGVTATWLNNTVISISGIPTESGTFNYTIPVTNACGPFNATGTITVGAVATYNGASWVGNKAPNDNGIDAVIIAGNYSTASGSFSACSCTVNKDATLTIAPGTYALVTNNLINKGKVIVENDGDFVQVNNVENSDDNGVFEVRRNAHMKRLDYTYWSSPVENQNLKDFSPGTVLTRFLTYNEWDDLFTPIFAGTNPPTATTTFAPAKGYAVRAKNNQSSPGATDWVGKFTGKPNNGTIPYALEKSVSGNGFNLVGNPYPSNINLVGANGLFTLNTGLTDGNAYFWTNVNLYENQTESYNGNNYAIFNSAGSTPAQNSIIKPTGVVKVGQGFIVKAIEEGTLVFNNAMRDETNASIFFRESQPKDRFWLKVTAPSHDFNTMLIAYVPHATNGFDLNYDAPIMGMSSNAFYSILGNDKLGIHGRQHPLNPADVVPLGSNHYVAGDYVISLHEIEGVFANGQNIYLKDRETGMHTNLSEKAYRLQQMKDLLRIVLKSDTTRKLFLEHLLL</sequence>
<accession>A0A7M2Y8W1</accession>
<organism evidence="1 2">
    <name type="scientific">Kaistella flava</name>
    <name type="common">ex Peng et al. 2021</name>
    <dbReference type="NCBI Taxonomy" id="2038776"/>
    <lineage>
        <taxon>Bacteria</taxon>
        <taxon>Pseudomonadati</taxon>
        <taxon>Bacteroidota</taxon>
        <taxon>Flavobacteriia</taxon>
        <taxon>Flavobacteriales</taxon>
        <taxon>Weeksellaceae</taxon>
        <taxon>Chryseobacterium group</taxon>
        <taxon>Kaistella</taxon>
    </lineage>
</organism>
<dbReference type="RefSeq" id="WP_193810745.1">
    <property type="nucleotide sequence ID" value="NZ_CP040442.1"/>
</dbReference>
<name>A0A7M2Y8W1_9FLAO</name>